<feature type="transmembrane region" description="Helical" evidence="16">
    <location>
        <begin position="684"/>
        <end position="703"/>
    </location>
</feature>
<feature type="transmembrane region" description="Helical" evidence="16">
    <location>
        <begin position="238"/>
        <end position="257"/>
    </location>
</feature>
<dbReference type="PROSITE" id="PS51194">
    <property type="entry name" value="HELICASE_CTER"/>
    <property type="match status" value="1"/>
</dbReference>
<evidence type="ECO:0000256" key="9">
    <source>
        <dbReference type="ARBA" id="ARBA00022989"/>
    </source>
</evidence>
<dbReference type="InterPro" id="IPR000629">
    <property type="entry name" value="RNA-helicase_DEAD-box_CS"/>
</dbReference>
<keyword evidence="4 16" id="KW-0812">Transmembrane</keyword>
<comment type="similarity">
    <text evidence="14">Belongs to the NhaD Na(+)/H(+) (TC 2.A.62) antiporter family.</text>
</comment>
<keyword evidence="2" id="KW-0813">Transport</keyword>
<feature type="domain" description="Helicase C-terminal" evidence="18">
    <location>
        <begin position="1146"/>
        <end position="1292"/>
    </location>
</feature>
<dbReference type="InterPro" id="IPR004680">
    <property type="entry name" value="Cit_transptr-like_dom"/>
</dbReference>
<dbReference type="Pfam" id="PF03600">
    <property type="entry name" value="CitMHS"/>
    <property type="match status" value="1"/>
</dbReference>
<evidence type="ECO:0000256" key="3">
    <source>
        <dbReference type="ARBA" id="ARBA00022449"/>
    </source>
</evidence>
<feature type="transmembrane region" description="Helical" evidence="16">
    <location>
        <begin position="723"/>
        <end position="743"/>
    </location>
</feature>
<evidence type="ECO:0000259" key="17">
    <source>
        <dbReference type="PROSITE" id="PS51192"/>
    </source>
</evidence>
<dbReference type="PROSITE" id="PS00039">
    <property type="entry name" value="DEAD_ATP_HELICASE"/>
    <property type="match status" value="1"/>
</dbReference>
<feature type="compositionally biased region" description="Basic and acidic residues" evidence="15">
    <location>
        <begin position="788"/>
        <end position="806"/>
    </location>
</feature>
<keyword evidence="3" id="KW-0050">Antiport</keyword>
<dbReference type="EMBL" id="CAMXCT010000056">
    <property type="protein sequence ID" value="CAI3973143.1"/>
    <property type="molecule type" value="Genomic_DNA"/>
</dbReference>
<feature type="transmembrane region" description="Helical" evidence="16">
    <location>
        <begin position="619"/>
        <end position="637"/>
    </location>
</feature>
<evidence type="ECO:0000256" key="8">
    <source>
        <dbReference type="ARBA" id="ARBA00022840"/>
    </source>
</evidence>
<feature type="transmembrane region" description="Helical" evidence="16">
    <location>
        <begin position="763"/>
        <end position="786"/>
    </location>
</feature>
<evidence type="ECO:0000256" key="5">
    <source>
        <dbReference type="ARBA" id="ARBA00022741"/>
    </source>
</evidence>
<feature type="domain" description="Helicase ATP-binding" evidence="17">
    <location>
        <begin position="909"/>
        <end position="1092"/>
    </location>
</feature>
<evidence type="ECO:0000256" key="1">
    <source>
        <dbReference type="ARBA" id="ARBA00004141"/>
    </source>
</evidence>
<feature type="transmembrane region" description="Helical" evidence="16">
    <location>
        <begin position="278"/>
        <end position="301"/>
    </location>
</feature>
<feature type="transmembrane region" description="Helical" evidence="16">
    <location>
        <begin position="352"/>
        <end position="377"/>
    </location>
</feature>
<feature type="region of interest" description="Disordered" evidence="15">
    <location>
        <begin position="786"/>
        <end position="818"/>
    </location>
</feature>
<evidence type="ECO:0000256" key="13">
    <source>
        <dbReference type="ARBA" id="ARBA00023201"/>
    </source>
</evidence>
<dbReference type="InterPro" id="IPR014001">
    <property type="entry name" value="Helicase_ATP-bd"/>
</dbReference>
<dbReference type="Pfam" id="PF00270">
    <property type="entry name" value="DEAD"/>
    <property type="match status" value="1"/>
</dbReference>
<feature type="transmembrane region" description="Helical" evidence="16">
    <location>
        <begin position="170"/>
        <end position="191"/>
    </location>
</feature>
<proteinExistence type="inferred from homology"/>
<gene>
    <name evidence="19" type="ORF">C1SCF055_LOCUS1666</name>
</gene>
<comment type="subcellular location">
    <subcellularLocation>
        <location evidence="1">Membrane</location>
        <topology evidence="1">Multi-pass membrane protein</topology>
    </subcellularLocation>
</comment>
<dbReference type="PROSITE" id="PS51192">
    <property type="entry name" value="HELICASE_ATP_BIND_1"/>
    <property type="match status" value="1"/>
</dbReference>
<dbReference type="SUPFAM" id="SSF52540">
    <property type="entry name" value="P-loop containing nucleoside triphosphate hydrolases"/>
    <property type="match status" value="1"/>
</dbReference>
<feature type="transmembrane region" description="Helical" evidence="16">
    <location>
        <begin position="59"/>
        <end position="80"/>
    </location>
</feature>
<evidence type="ECO:0000313" key="21">
    <source>
        <dbReference type="Proteomes" id="UP001152797"/>
    </source>
</evidence>
<keyword evidence="7 20" id="KW-0347">Helicase</keyword>
<evidence type="ECO:0000256" key="6">
    <source>
        <dbReference type="ARBA" id="ARBA00022801"/>
    </source>
</evidence>
<dbReference type="InterPro" id="IPR001650">
    <property type="entry name" value="Helicase_C-like"/>
</dbReference>
<feature type="transmembrane region" description="Helical" evidence="16">
    <location>
        <begin position="212"/>
        <end position="232"/>
    </location>
</feature>
<dbReference type="InterPro" id="IPR011545">
    <property type="entry name" value="DEAD/DEAH_box_helicase_dom"/>
</dbReference>
<dbReference type="GO" id="GO:0004386">
    <property type="term" value="F:helicase activity"/>
    <property type="evidence" value="ECO:0007669"/>
    <property type="project" value="UniProtKB-KW"/>
</dbReference>
<keyword evidence="13" id="KW-0739">Sodium transport</keyword>
<reference evidence="19" key="1">
    <citation type="submission" date="2022-10" db="EMBL/GenBank/DDBJ databases">
        <authorList>
            <person name="Chen Y."/>
            <person name="Dougan E. K."/>
            <person name="Chan C."/>
            <person name="Rhodes N."/>
            <person name="Thang M."/>
        </authorList>
    </citation>
    <scope>NUCLEOTIDE SEQUENCE</scope>
</reference>
<sequence>MVRHPKPCPTSYGVIVLEEVFEIHKTATALILGVMVSWALIGTGVTMPSQEFEEAVAETLHDVSEVVFFLVGALTVVEIMDAHKGFDIITASIKATKKKELLVIIGVLTFLTVVIVMVSLLKKLVKEDAFRMKLGGLVVVASNAGGAWTPMGDITTTMLYIGGQVTTVPLLGNLIFPSIMCLIGTLGWELMQMDDGTFERPKAEGGEQKAPVGQSFVFWGGLAGMIFVPVFSGVTQCPAWSGMMLNLGILSLIVSLLHPHDSHFSLHHALQKIEMADALFFLGVLFAVGGLERVGILKALAEKLSEICPADSVVAILLGFASAVVDNVPLVAASQGMYDLTQHPPDDALWNLITYCAATGGSLLVIGSAAGVAFMGMEEKVSFGWYLKAIGPAALIGYFFGVAGMMGQQAAGLAAWSNGGSHLLSQSDVRVVINPHEFTSSLKVSTASRVRQKVADWGAQGPRPNGKLDPAKVGKEGIAEQYHLVLMILKGFAGAAVLYLPRSFLNGGLVLGMVTLAAVCFLFTVSMKKLIDCAETVQVKRMTETSMRQQQYMEHGLSKLTVPSYGDMGEEAFGRLGRVLVELSICVSQLGFCSTYFVFVSANVSEVLGTLAGCQHVMSQRSLCLLLAMLWTPLALIRSLKHFSTLNLLADACILLGLIVILAAAVPRLHDVIPWEVPLMKMDSYPLCLGTAAFAFEGIGLVLPMYEGTHPKMRKEFKGTMSWTLAGLCSFFILFASVAYVSFGPTTRTVILFNLHMGGLKRLTSQVLFCMALICSLAAGVGSGFSTKNEEQAEPRWDRRWGRNHEQPTATGATTEEPQSNTLVKIDWGRQQRAAFQRCFLPQCNTELPGAENLRHQMGICIEDKGDMHVLPAPTATFDELNHLLPSYVLDGLQWNGIKNPLPIQAQALPLVLSGLDVIGIAQTGSGKTLAYLLPAIVHIVAQAPIRRGNITPIALIMAPTRELAVQIVDEAHKVLKRSKTPERPEGVWAAAVYGGGKKYQQLKDMEYGCEIVAATPGRLIDFMVTKSLSLERVTYLVLDEADRMLEEGFAGEVESISSQVRPERQVLFFSATWSHDVQKLAAGLCNQGAQPVRISVGQDEHGSLSDQKSHVRHARDGIVQTVKVVDFPDDYEKQVAEKRKLLDNYLQGILWNGPEHKVLVFVSQKQYADELATKLWDAGFKATAMHGGKSQESRLRTLEQFRSGEFRLMVATDVIGRGIDIPSVSHVIVFDMGSIDDYVHRIGRTARGKDGHGQAMVFFEYWHKEPGIAGELCDLLEASGQVVPEDLRRIAQEVEAGKRPVFKPKEKWNNRRWNDRWNDDAESKAERSNEWGSMKLPATSAEVALVVLLSCGGKTSSMLGEVFAASEAFRVSLVVLTMMVAISCASRLESLVAIVGGLACAPLALVFPPALHHMLVQMPSESGSPVKLTSHKPTMSSLGMVSIPPIYGHTSCPEMVYGWVPL</sequence>
<evidence type="ECO:0000259" key="18">
    <source>
        <dbReference type="PROSITE" id="PS51194"/>
    </source>
</evidence>
<evidence type="ECO:0000256" key="11">
    <source>
        <dbReference type="ARBA" id="ARBA00023065"/>
    </source>
</evidence>
<keyword evidence="5" id="KW-0547">Nucleotide-binding</keyword>
<evidence type="ECO:0000256" key="7">
    <source>
        <dbReference type="ARBA" id="ARBA00022806"/>
    </source>
</evidence>
<evidence type="ECO:0000256" key="14">
    <source>
        <dbReference type="ARBA" id="ARBA00025753"/>
    </source>
</evidence>
<feature type="transmembrane region" description="Helical" evidence="16">
    <location>
        <begin position="383"/>
        <end position="403"/>
    </location>
</feature>
<feature type="transmembrane region" description="Helical" evidence="16">
    <location>
        <begin position="507"/>
        <end position="525"/>
    </location>
</feature>
<dbReference type="GO" id="GO:0016787">
    <property type="term" value="F:hydrolase activity"/>
    <property type="evidence" value="ECO:0007669"/>
    <property type="project" value="UniProtKB-KW"/>
</dbReference>
<evidence type="ECO:0000256" key="10">
    <source>
        <dbReference type="ARBA" id="ARBA00023053"/>
    </source>
</evidence>
<evidence type="ECO:0000256" key="12">
    <source>
        <dbReference type="ARBA" id="ARBA00023136"/>
    </source>
</evidence>
<keyword evidence="10" id="KW-0915">Sodium</keyword>
<dbReference type="SMART" id="SM00490">
    <property type="entry name" value="HELICc"/>
    <property type="match status" value="1"/>
</dbReference>
<keyword evidence="21" id="KW-1185">Reference proteome</keyword>
<dbReference type="Pfam" id="PF00271">
    <property type="entry name" value="Helicase_C"/>
    <property type="match status" value="1"/>
</dbReference>
<dbReference type="GO" id="GO:0005524">
    <property type="term" value="F:ATP binding"/>
    <property type="evidence" value="ECO:0007669"/>
    <property type="project" value="UniProtKB-KW"/>
</dbReference>
<dbReference type="EMBL" id="CAMXCT030000056">
    <property type="protein sequence ID" value="CAL4760455.1"/>
    <property type="molecule type" value="Genomic_DNA"/>
</dbReference>
<dbReference type="PANTHER" id="PTHR43269:SF2">
    <property type="entry name" value="SODIUM_PROTON ANTIPORTER 1-RELATED"/>
    <property type="match status" value="1"/>
</dbReference>
<name>A0A9P1FEG6_9DINO</name>
<evidence type="ECO:0000313" key="20">
    <source>
        <dbReference type="EMBL" id="CAL4760455.1"/>
    </source>
</evidence>
<dbReference type="InterPro" id="IPR027417">
    <property type="entry name" value="P-loop_NTPase"/>
</dbReference>
<dbReference type="Pfam" id="PF01490">
    <property type="entry name" value="Aa_trans"/>
    <property type="match status" value="2"/>
</dbReference>
<reference evidence="20 21" key="2">
    <citation type="submission" date="2024-05" db="EMBL/GenBank/DDBJ databases">
        <authorList>
            <person name="Chen Y."/>
            <person name="Shah S."/>
            <person name="Dougan E. K."/>
            <person name="Thang M."/>
            <person name="Chan C."/>
        </authorList>
    </citation>
    <scope>NUCLEOTIDE SEQUENCE [LARGE SCALE GENOMIC DNA]</scope>
</reference>
<feature type="transmembrane region" description="Helical" evidence="16">
    <location>
        <begin position="101"/>
        <end position="121"/>
    </location>
</feature>
<accession>A0A9P1FEG6</accession>
<dbReference type="OrthoDB" id="409977at2759"/>
<dbReference type="GO" id="GO:0015297">
    <property type="term" value="F:antiporter activity"/>
    <property type="evidence" value="ECO:0007669"/>
    <property type="project" value="UniProtKB-KW"/>
</dbReference>
<evidence type="ECO:0000256" key="4">
    <source>
        <dbReference type="ARBA" id="ARBA00022692"/>
    </source>
</evidence>
<protein>
    <submittedName>
        <fullName evidence="20">ATP-dependent RNA helicase DBP2</fullName>
    </submittedName>
</protein>
<evidence type="ECO:0000256" key="15">
    <source>
        <dbReference type="SAM" id="MobiDB-lite"/>
    </source>
</evidence>
<feature type="compositionally biased region" description="Polar residues" evidence="15">
    <location>
        <begin position="807"/>
        <end position="818"/>
    </location>
</feature>
<dbReference type="PANTHER" id="PTHR43269">
    <property type="entry name" value="SODIUM/PROTON ANTIPORTER 1-RELATED"/>
    <property type="match status" value="1"/>
</dbReference>
<dbReference type="Proteomes" id="UP001152797">
    <property type="component" value="Unassembled WGS sequence"/>
</dbReference>
<dbReference type="EMBL" id="CAMXCT020000056">
    <property type="protein sequence ID" value="CAL1126518.1"/>
    <property type="molecule type" value="Genomic_DNA"/>
</dbReference>
<feature type="transmembrane region" description="Helical" evidence="16">
    <location>
        <begin position="644"/>
        <end position="664"/>
    </location>
</feature>
<dbReference type="GO" id="GO:0006814">
    <property type="term" value="P:sodium ion transport"/>
    <property type="evidence" value="ECO:0007669"/>
    <property type="project" value="UniProtKB-KW"/>
</dbReference>
<dbReference type="SMART" id="SM00487">
    <property type="entry name" value="DEXDc"/>
    <property type="match status" value="1"/>
</dbReference>
<feature type="transmembrane region" description="Helical" evidence="16">
    <location>
        <begin position="27"/>
        <end position="47"/>
    </location>
</feature>
<feature type="transmembrane region" description="Helical" evidence="16">
    <location>
        <begin position="313"/>
        <end position="332"/>
    </location>
</feature>
<keyword evidence="11" id="KW-0406">Ion transport</keyword>
<evidence type="ECO:0000256" key="2">
    <source>
        <dbReference type="ARBA" id="ARBA00022448"/>
    </source>
</evidence>
<dbReference type="Gene3D" id="3.40.50.300">
    <property type="entry name" value="P-loop containing nucleotide triphosphate hydrolases"/>
    <property type="match status" value="2"/>
</dbReference>
<dbReference type="GO" id="GO:0003676">
    <property type="term" value="F:nucleic acid binding"/>
    <property type="evidence" value="ECO:0007669"/>
    <property type="project" value="InterPro"/>
</dbReference>
<comment type="caution">
    <text evidence="19">The sequence shown here is derived from an EMBL/GenBank/DDBJ whole genome shotgun (WGS) entry which is preliminary data.</text>
</comment>
<dbReference type="InterPro" id="IPR045016">
    <property type="entry name" value="NhaD-like"/>
</dbReference>
<keyword evidence="6" id="KW-0378">Hydrolase</keyword>
<dbReference type="GO" id="GO:0016020">
    <property type="term" value="C:membrane"/>
    <property type="evidence" value="ECO:0007669"/>
    <property type="project" value="UniProtKB-SubCell"/>
</dbReference>
<evidence type="ECO:0000313" key="19">
    <source>
        <dbReference type="EMBL" id="CAI3973143.1"/>
    </source>
</evidence>
<dbReference type="CDD" id="cd18787">
    <property type="entry name" value="SF2_C_DEAD"/>
    <property type="match status" value="1"/>
</dbReference>
<keyword evidence="9 16" id="KW-1133">Transmembrane helix</keyword>
<keyword evidence="12 16" id="KW-0472">Membrane</keyword>
<keyword evidence="8" id="KW-0067">ATP-binding</keyword>
<evidence type="ECO:0000256" key="16">
    <source>
        <dbReference type="SAM" id="Phobius"/>
    </source>
</evidence>
<dbReference type="InterPro" id="IPR013057">
    <property type="entry name" value="AA_transpt_TM"/>
</dbReference>
<organism evidence="19">
    <name type="scientific">Cladocopium goreaui</name>
    <dbReference type="NCBI Taxonomy" id="2562237"/>
    <lineage>
        <taxon>Eukaryota</taxon>
        <taxon>Sar</taxon>
        <taxon>Alveolata</taxon>
        <taxon>Dinophyceae</taxon>
        <taxon>Suessiales</taxon>
        <taxon>Symbiodiniaceae</taxon>
        <taxon>Cladocopium</taxon>
    </lineage>
</organism>